<name>A0A814DP55_ADIRI</name>
<sequence length="244" mass="28644">MLAGWASDPTYTIGWACKLRTFLVFATRLIVFWLFVLSTIDRWLSSSVHNHQRRLNTMKNVRYATLIVIFMSIIMYAQLFYCYEANLVRAPFPCYTKSSLCQIVTDLTFALFTIIIPLLLMSMFSLMTIFNFHRSQQRIFRTGEQRSKRTERYLLRMLCTQIIVLGLLTLPQAIVRLYAAFVDTHHSELQTTIDMFVYNILLLLTYLASAMPFYIYTLTGGSLFRRPLSNLIQRISQFFLRQTE</sequence>
<organism evidence="11 12">
    <name type="scientific">Adineta ricciae</name>
    <name type="common">Rotifer</name>
    <dbReference type="NCBI Taxonomy" id="249248"/>
    <lineage>
        <taxon>Eukaryota</taxon>
        <taxon>Metazoa</taxon>
        <taxon>Spiralia</taxon>
        <taxon>Gnathifera</taxon>
        <taxon>Rotifera</taxon>
        <taxon>Eurotatoria</taxon>
        <taxon>Bdelloidea</taxon>
        <taxon>Adinetida</taxon>
        <taxon>Adinetidae</taxon>
        <taxon>Adineta</taxon>
    </lineage>
</organism>
<evidence type="ECO:0000313" key="12">
    <source>
        <dbReference type="Proteomes" id="UP000663828"/>
    </source>
</evidence>
<keyword evidence="6 9" id="KW-0472">Membrane</keyword>
<evidence type="ECO:0000313" key="11">
    <source>
        <dbReference type="EMBL" id="CAF0957587.1"/>
    </source>
</evidence>
<evidence type="ECO:0000256" key="9">
    <source>
        <dbReference type="SAM" id="Phobius"/>
    </source>
</evidence>
<dbReference type="GO" id="GO:0005886">
    <property type="term" value="C:plasma membrane"/>
    <property type="evidence" value="ECO:0007669"/>
    <property type="project" value="UniProtKB-SubCell"/>
</dbReference>
<dbReference type="PROSITE" id="PS50262">
    <property type="entry name" value="G_PROTEIN_RECEP_F1_2"/>
    <property type="match status" value="1"/>
</dbReference>
<evidence type="ECO:0000256" key="5">
    <source>
        <dbReference type="ARBA" id="ARBA00023040"/>
    </source>
</evidence>
<dbReference type="InterPro" id="IPR000276">
    <property type="entry name" value="GPCR_Rhodpsn"/>
</dbReference>
<evidence type="ECO:0000256" key="4">
    <source>
        <dbReference type="ARBA" id="ARBA00022989"/>
    </source>
</evidence>
<dbReference type="GO" id="GO:0043005">
    <property type="term" value="C:neuron projection"/>
    <property type="evidence" value="ECO:0007669"/>
    <property type="project" value="TreeGrafter"/>
</dbReference>
<dbReference type="PANTHER" id="PTHR24229">
    <property type="entry name" value="NEUROPEPTIDES RECEPTOR"/>
    <property type="match status" value="1"/>
</dbReference>
<keyword evidence="2" id="KW-1003">Cell membrane</keyword>
<dbReference type="Pfam" id="PF00001">
    <property type="entry name" value="7tm_1"/>
    <property type="match status" value="1"/>
</dbReference>
<keyword evidence="7" id="KW-0675">Receptor</keyword>
<feature type="transmembrane region" description="Helical" evidence="9">
    <location>
        <begin position="20"/>
        <end position="40"/>
    </location>
</feature>
<dbReference type="GO" id="GO:0007218">
    <property type="term" value="P:neuropeptide signaling pathway"/>
    <property type="evidence" value="ECO:0007669"/>
    <property type="project" value="TreeGrafter"/>
</dbReference>
<feature type="transmembrane region" description="Helical" evidence="9">
    <location>
        <begin position="109"/>
        <end position="132"/>
    </location>
</feature>
<comment type="caution">
    <text evidence="11">The sequence shown here is derived from an EMBL/GenBank/DDBJ whole genome shotgun (WGS) entry which is preliminary data.</text>
</comment>
<evidence type="ECO:0000256" key="3">
    <source>
        <dbReference type="ARBA" id="ARBA00022692"/>
    </source>
</evidence>
<dbReference type="InterPro" id="IPR017452">
    <property type="entry name" value="GPCR_Rhodpsn_7TM"/>
</dbReference>
<comment type="subcellular location">
    <subcellularLocation>
        <location evidence="1">Cell membrane</location>
        <topology evidence="1">Multi-pass membrane protein</topology>
    </subcellularLocation>
</comment>
<proteinExistence type="predicted"/>
<feature type="transmembrane region" description="Helical" evidence="9">
    <location>
        <begin position="61"/>
        <end position="81"/>
    </location>
</feature>
<dbReference type="Proteomes" id="UP000663828">
    <property type="component" value="Unassembled WGS sequence"/>
</dbReference>
<feature type="transmembrane region" description="Helical" evidence="9">
    <location>
        <begin position="195"/>
        <end position="216"/>
    </location>
</feature>
<keyword evidence="4 9" id="KW-1133">Transmembrane helix</keyword>
<dbReference type="EMBL" id="CAJNOR010000596">
    <property type="protein sequence ID" value="CAF0957587.1"/>
    <property type="molecule type" value="Genomic_DNA"/>
</dbReference>
<keyword evidence="5" id="KW-0297">G-protein coupled receptor</keyword>
<evidence type="ECO:0000256" key="8">
    <source>
        <dbReference type="ARBA" id="ARBA00023224"/>
    </source>
</evidence>
<evidence type="ECO:0000256" key="7">
    <source>
        <dbReference type="ARBA" id="ARBA00023170"/>
    </source>
</evidence>
<evidence type="ECO:0000256" key="1">
    <source>
        <dbReference type="ARBA" id="ARBA00004651"/>
    </source>
</evidence>
<evidence type="ECO:0000256" key="6">
    <source>
        <dbReference type="ARBA" id="ARBA00023136"/>
    </source>
</evidence>
<feature type="domain" description="G-protein coupled receptors family 1 profile" evidence="10">
    <location>
        <begin position="1"/>
        <end position="216"/>
    </location>
</feature>
<feature type="transmembrane region" description="Helical" evidence="9">
    <location>
        <begin position="153"/>
        <end position="175"/>
    </location>
</feature>
<gene>
    <name evidence="11" type="ORF">XAT740_LOCUS11005</name>
</gene>
<dbReference type="AlphaFoldDB" id="A0A814DP55"/>
<dbReference type="Gene3D" id="1.20.1070.10">
    <property type="entry name" value="Rhodopsin 7-helix transmembrane proteins"/>
    <property type="match status" value="1"/>
</dbReference>
<dbReference type="GO" id="GO:0004930">
    <property type="term" value="F:G protein-coupled receptor activity"/>
    <property type="evidence" value="ECO:0007669"/>
    <property type="project" value="UniProtKB-KW"/>
</dbReference>
<dbReference type="PANTHER" id="PTHR24229:SF40">
    <property type="entry name" value="ALLATOSTATIN C RECEPTOR 1-RELATED"/>
    <property type="match status" value="1"/>
</dbReference>
<keyword evidence="12" id="KW-1185">Reference proteome</keyword>
<reference evidence="11" key="1">
    <citation type="submission" date="2021-02" db="EMBL/GenBank/DDBJ databases">
        <authorList>
            <person name="Nowell W R."/>
        </authorList>
    </citation>
    <scope>NUCLEOTIDE SEQUENCE</scope>
</reference>
<dbReference type="GO" id="GO:0042923">
    <property type="term" value="F:neuropeptide binding"/>
    <property type="evidence" value="ECO:0007669"/>
    <property type="project" value="TreeGrafter"/>
</dbReference>
<evidence type="ECO:0000256" key="2">
    <source>
        <dbReference type="ARBA" id="ARBA00022475"/>
    </source>
</evidence>
<accession>A0A814DP55</accession>
<protein>
    <recommendedName>
        <fullName evidence="10">G-protein coupled receptors family 1 profile domain-containing protein</fullName>
    </recommendedName>
</protein>
<dbReference type="SUPFAM" id="SSF81321">
    <property type="entry name" value="Family A G protein-coupled receptor-like"/>
    <property type="match status" value="1"/>
</dbReference>
<evidence type="ECO:0000259" key="10">
    <source>
        <dbReference type="PROSITE" id="PS50262"/>
    </source>
</evidence>
<keyword evidence="8" id="KW-0807">Transducer</keyword>
<keyword evidence="3 9" id="KW-0812">Transmembrane</keyword>